<evidence type="ECO:0000313" key="4">
    <source>
        <dbReference type="Proteomes" id="UP001295684"/>
    </source>
</evidence>
<feature type="compositionally biased region" description="Basic and acidic residues" evidence="1">
    <location>
        <begin position="147"/>
        <end position="163"/>
    </location>
</feature>
<keyword evidence="2" id="KW-0812">Transmembrane</keyword>
<name>A0AAD1XZ95_EUPCR</name>
<dbReference type="EMBL" id="CAMPGE010024448">
    <property type="protein sequence ID" value="CAI2382286.1"/>
    <property type="molecule type" value="Genomic_DNA"/>
</dbReference>
<evidence type="ECO:0000256" key="2">
    <source>
        <dbReference type="SAM" id="Phobius"/>
    </source>
</evidence>
<feature type="transmembrane region" description="Helical" evidence="2">
    <location>
        <begin position="52"/>
        <end position="75"/>
    </location>
</feature>
<organism evidence="3 4">
    <name type="scientific">Euplotes crassus</name>
    <dbReference type="NCBI Taxonomy" id="5936"/>
    <lineage>
        <taxon>Eukaryota</taxon>
        <taxon>Sar</taxon>
        <taxon>Alveolata</taxon>
        <taxon>Ciliophora</taxon>
        <taxon>Intramacronucleata</taxon>
        <taxon>Spirotrichea</taxon>
        <taxon>Hypotrichia</taxon>
        <taxon>Euplotida</taxon>
        <taxon>Euplotidae</taxon>
        <taxon>Moneuplotes</taxon>
    </lineage>
</organism>
<evidence type="ECO:0000313" key="3">
    <source>
        <dbReference type="EMBL" id="CAI2382286.1"/>
    </source>
</evidence>
<comment type="caution">
    <text evidence="3">The sequence shown here is derived from an EMBL/GenBank/DDBJ whole genome shotgun (WGS) entry which is preliminary data.</text>
</comment>
<feature type="region of interest" description="Disordered" evidence="1">
    <location>
        <begin position="135"/>
        <end position="169"/>
    </location>
</feature>
<keyword evidence="2" id="KW-0472">Membrane</keyword>
<evidence type="ECO:0000256" key="1">
    <source>
        <dbReference type="SAM" id="MobiDB-lite"/>
    </source>
</evidence>
<keyword evidence="4" id="KW-1185">Reference proteome</keyword>
<dbReference type="Proteomes" id="UP001295684">
    <property type="component" value="Unassembled WGS sequence"/>
</dbReference>
<keyword evidence="2" id="KW-1133">Transmembrane helix</keyword>
<accession>A0AAD1XZ95</accession>
<reference evidence="3" key="1">
    <citation type="submission" date="2023-07" db="EMBL/GenBank/DDBJ databases">
        <authorList>
            <consortium name="AG Swart"/>
            <person name="Singh M."/>
            <person name="Singh A."/>
            <person name="Seah K."/>
            <person name="Emmerich C."/>
        </authorList>
    </citation>
    <scope>NUCLEOTIDE SEQUENCE</scope>
    <source>
        <strain evidence="3">DP1</strain>
    </source>
</reference>
<dbReference type="AlphaFoldDB" id="A0AAD1XZ95"/>
<protein>
    <submittedName>
        <fullName evidence="3">Uncharacterized protein</fullName>
    </submittedName>
</protein>
<gene>
    <name evidence="3" type="ORF">ECRASSUSDP1_LOCUS23756</name>
</gene>
<proteinExistence type="predicted"/>
<sequence>MNIADVKVSTIGGWDNSTDNSGWLDGSITDILDHDHSQQPDSDPESIMYTKVMLIAGLLVIAFLLIVLSFVSYTLCCKSNSPYSQFGDNQPSAKSKIKCRVPHTESKAHCKRKRDPDFVDFTEFRDFKQTNYRTETKFVQPRPSAATDHRSEAESVCDSEARLRLQTPE</sequence>